<reference evidence="2" key="1">
    <citation type="submission" date="2023-04" db="EMBL/GenBank/DDBJ databases">
        <title>Completed genome of Mycoplasma lagogenitalium type strain 12MS.</title>
        <authorList>
            <person name="Spergser J."/>
        </authorList>
    </citation>
    <scope>NUCLEOTIDE SEQUENCE</scope>
    <source>
        <strain evidence="2">12MS</strain>
    </source>
</reference>
<dbReference type="Pfam" id="PF09588">
    <property type="entry name" value="YqaJ"/>
    <property type="match status" value="1"/>
</dbReference>
<proteinExistence type="predicted"/>
<evidence type="ECO:0000313" key="3">
    <source>
        <dbReference type="Proteomes" id="UP001179842"/>
    </source>
</evidence>
<dbReference type="InterPro" id="IPR011604">
    <property type="entry name" value="PDDEXK-like_dom_sf"/>
</dbReference>
<sequence>MKLKERKYYNGIHYFIDKENQVVKLEQNFHQNLLKNMGTWNGFKKIGGSSIGDVLQTDAYKSEFLAFIRMAKLDMPILDTKYIDAGVAIEPMVINVIREKSKQEIEVFPPEKYAYDYFKGKDDIIGGIPDGYIKKLNMILEIKTTGIKNLEKWENGEIPVAYLKQAQLYSYLMNCDTFAIVATFLHPEDYDNPQNYPIKERKIRTYKFKTNVAQIEDDIQKIKKWYTHYTNLGISPKYNQKIDGELLDYLECRNQQEWNDLLKKWQILGKVKISE</sequence>
<dbReference type="NCBIfam" id="NF045870">
    <property type="entry name" value="MAGa7180_fam_nucl"/>
    <property type="match status" value="1"/>
</dbReference>
<keyword evidence="3" id="KW-1185">Reference proteome</keyword>
<dbReference type="InterPro" id="IPR011335">
    <property type="entry name" value="Restrct_endonuc-II-like"/>
</dbReference>
<evidence type="ECO:0000259" key="1">
    <source>
        <dbReference type="Pfam" id="PF09588"/>
    </source>
</evidence>
<dbReference type="InterPro" id="IPR019080">
    <property type="entry name" value="YqaJ_viral_recombinase"/>
</dbReference>
<dbReference type="Gene3D" id="3.90.320.10">
    <property type="match status" value="1"/>
</dbReference>
<dbReference type="EMBL" id="CP122979">
    <property type="protein sequence ID" value="WGI37040.1"/>
    <property type="molecule type" value="Genomic_DNA"/>
</dbReference>
<evidence type="ECO:0000313" key="2">
    <source>
        <dbReference type="EMBL" id="WGI37040.1"/>
    </source>
</evidence>
<accession>A0ABY8LUY1</accession>
<feature type="domain" description="YqaJ viral recombinase" evidence="1">
    <location>
        <begin position="44"/>
        <end position="169"/>
    </location>
</feature>
<name>A0ABY8LUY1_9BACT</name>
<protein>
    <submittedName>
        <fullName evidence="2">YqaJ viral recombinase family protein</fullName>
    </submittedName>
</protein>
<dbReference type="SUPFAM" id="SSF52980">
    <property type="entry name" value="Restriction endonuclease-like"/>
    <property type="match status" value="1"/>
</dbReference>
<organism evidence="2 3">
    <name type="scientific">Mesomycoplasma lagogenitalium</name>
    <dbReference type="NCBI Taxonomy" id="171286"/>
    <lineage>
        <taxon>Bacteria</taxon>
        <taxon>Bacillati</taxon>
        <taxon>Mycoplasmatota</taxon>
        <taxon>Mycoplasmoidales</taxon>
        <taxon>Metamycoplasmataceae</taxon>
        <taxon>Mesomycoplasma</taxon>
    </lineage>
</organism>
<dbReference type="RefSeq" id="WP_280102343.1">
    <property type="nucleotide sequence ID" value="NZ_CP122979.1"/>
</dbReference>
<gene>
    <name evidence="2" type="ORF">QEG99_02030</name>
</gene>
<dbReference type="Proteomes" id="UP001179842">
    <property type="component" value="Chromosome"/>
</dbReference>